<feature type="region of interest" description="Disordered" evidence="1">
    <location>
        <begin position="54"/>
        <end position="104"/>
    </location>
</feature>
<evidence type="ECO:0000313" key="3">
    <source>
        <dbReference type="Proteomes" id="UP000438429"/>
    </source>
</evidence>
<organism evidence="2 3">
    <name type="scientific">Scophthalmus maximus</name>
    <name type="common">Turbot</name>
    <name type="synonym">Psetta maxima</name>
    <dbReference type="NCBI Taxonomy" id="52904"/>
    <lineage>
        <taxon>Eukaryota</taxon>
        <taxon>Metazoa</taxon>
        <taxon>Chordata</taxon>
        <taxon>Craniata</taxon>
        <taxon>Vertebrata</taxon>
        <taxon>Euteleostomi</taxon>
        <taxon>Actinopterygii</taxon>
        <taxon>Neopterygii</taxon>
        <taxon>Teleostei</taxon>
        <taxon>Neoteleostei</taxon>
        <taxon>Acanthomorphata</taxon>
        <taxon>Carangaria</taxon>
        <taxon>Pleuronectiformes</taxon>
        <taxon>Pleuronectoidei</taxon>
        <taxon>Scophthalmidae</taxon>
        <taxon>Scophthalmus</taxon>
    </lineage>
</organism>
<protein>
    <submittedName>
        <fullName evidence="2">Uncharacterized protein</fullName>
    </submittedName>
</protein>
<dbReference type="AlphaFoldDB" id="A0A6A4TRB0"/>
<feature type="compositionally biased region" description="Basic and acidic residues" evidence="1">
    <location>
        <begin position="92"/>
        <end position="104"/>
    </location>
</feature>
<feature type="compositionally biased region" description="Basic residues" evidence="1">
    <location>
        <begin position="1"/>
        <end position="19"/>
    </location>
</feature>
<evidence type="ECO:0000256" key="1">
    <source>
        <dbReference type="SAM" id="MobiDB-lite"/>
    </source>
</evidence>
<proteinExistence type="predicted"/>
<reference evidence="2 3" key="1">
    <citation type="submission" date="2019-06" db="EMBL/GenBank/DDBJ databases">
        <title>Draft genomes of female and male turbot (Scophthalmus maximus).</title>
        <authorList>
            <person name="Xu H."/>
            <person name="Xu X.-W."/>
            <person name="Shao C."/>
            <person name="Chen S."/>
        </authorList>
    </citation>
    <scope>NUCLEOTIDE SEQUENCE [LARGE SCALE GENOMIC DNA]</scope>
    <source>
        <strain evidence="2">Ysfricsl-2016a</strain>
        <tissue evidence="2">Blood</tissue>
    </source>
</reference>
<accession>A0A6A4TRB0</accession>
<feature type="region of interest" description="Disordered" evidence="1">
    <location>
        <begin position="1"/>
        <end position="21"/>
    </location>
</feature>
<dbReference type="Proteomes" id="UP000438429">
    <property type="component" value="Unassembled WGS sequence"/>
</dbReference>
<evidence type="ECO:0000313" key="2">
    <source>
        <dbReference type="EMBL" id="KAF0046140.1"/>
    </source>
</evidence>
<comment type="caution">
    <text evidence="2">The sequence shown here is derived from an EMBL/GenBank/DDBJ whole genome shotgun (WGS) entry which is preliminary data.</text>
</comment>
<dbReference type="EMBL" id="VEVO01000002">
    <property type="protein sequence ID" value="KAF0046140.1"/>
    <property type="molecule type" value="Genomic_DNA"/>
</dbReference>
<name>A0A6A4TRB0_SCOMX</name>
<sequence length="104" mass="12188">MRVRVRERRRESHRRKMNRMHCDSTRAAVLLSLVQSREPALIAAYGYNGEENRQKLKREGSKEKGVESEDERFFPEMTSDLQKRCAHSKRQPSSDKRPCGHCGE</sequence>
<gene>
    <name evidence="2" type="ORF">F2P81_002669</name>
</gene>
<feature type="compositionally biased region" description="Basic and acidic residues" evidence="1">
    <location>
        <begin position="54"/>
        <end position="74"/>
    </location>
</feature>